<dbReference type="GO" id="GO:0008270">
    <property type="term" value="F:zinc ion binding"/>
    <property type="evidence" value="ECO:0007669"/>
    <property type="project" value="InterPro"/>
</dbReference>
<gene>
    <name evidence="8" type="ORF">LSINAPIS_LOCUS10218</name>
</gene>
<evidence type="ECO:0000256" key="3">
    <source>
        <dbReference type="ARBA" id="ARBA00022588"/>
    </source>
</evidence>
<comment type="subunit">
    <text evidence="2">Monomer.</text>
</comment>
<comment type="similarity">
    <text evidence="1">Belongs to the N-acetylmuramoyl-L-alanine amidase 2 family.</text>
</comment>
<keyword evidence="3" id="KW-0399">Innate immunity</keyword>
<dbReference type="Proteomes" id="UP000324832">
    <property type="component" value="Unassembled WGS sequence"/>
</dbReference>
<evidence type="ECO:0000313" key="9">
    <source>
        <dbReference type="Proteomes" id="UP000324832"/>
    </source>
</evidence>
<dbReference type="PANTHER" id="PTHR11022:SF41">
    <property type="entry name" value="PEPTIDOGLYCAN-RECOGNITION PROTEIN LC-RELATED"/>
    <property type="match status" value="1"/>
</dbReference>
<evidence type="ECO:0000259" key="6">
    <source>
        <dbReference type="SMART" id="SM00644"/>
    </source>
</evidence>
<accession>A0A5E4QMV6</accession>
<evidence type="ECO:0000256" key="5">
    <source>
        <dbReference type="ARBA" id="ARBA00069708"/>
    </source>
</evidence>
<evidence type="ECO:0000313" key="8">
    <source>
        <dbReference type="EMBL" id="VVC99323.1"/>
    </source>
</evidence>
<protein>
    <recommendedName>
        <fullName evidence="5">Peptidoglycan recognition protein</fullName>
    </recommendedName>
</protein>
<dbReference type="PANTHER" id="PTHR11022">
    <property type="entry name" value="PEPTIDOGLYCAN RECOGNITION PROTEIN"/>
    <property type="match status" value="1"/>
</dbReference>
<dbReference type="FunFam" id="3.40.80.10:FF:000001">
    <property type="entry name" value="Peptidoglycan recognition protein 1"/>
    <property type="match status" value="1"/>
</dbReference>
<dbReference type="SMART" id="SM00701">
    <property type="entry name" value="PGRP"/>
    <property type="match status" value="1"/>
</dbReference>
<dbReference type="InterPro" id="IPR002502">
    <property type="entry name" value="Amidase_domain"/>
</dbReference>
<dbReference type="InterPro" id="IPR006619">
    <property type="entry name" value="PGRP_domain_met/bac"/>
</dbReference>
<keyword evidence="4" id="KW-0391">Immunity</keyword>
<dbReference type="GO" id="GO:0009253">
    <property type="term" value="P:peptidoglycan catabolic process"/>
    <property type="evidence" value="ECO:0007669"/>
    <property type="project" value="InterPro"/>
</dbReference>
<dbReference type="SMART" id="SM00644">
    <property type="entry name" value="Ami_2"/>
    <property type="match status" value="1"/>
</dbReference>
<dbReference type="Pfam" id="PF01510">
    <property type="entry name" value="Amidase_2"/>
    <property type="match status" value="1"/>
</dbReference>
<keyword evidence="9" id="KW-1185">Reference proteome</keyword>
<evidence type="ECO:0000256" key="1">
    <source>
        <dbReference type="ARBA" id="ARBA00007553"/>
    </source>
</evidence>
<proteinExistence type="inferred from homology"/>
<evidence type="ECO:0000256" key="2">
    <source>
        <dbReference type="ARBA" id="ARBA00011245"/>
    </source>
</evidence>
<dbReference type="CDD" id="cd06583">
    <property type="entry name" value="PGRP"/>
    <property type="match status" value="1"/>
</dbReference>
<feature type="domain" description="N-acetylmuramoyl-L-alanine amidase" evidence="6">
    <location>
        <begin position="17"/>
        <end position="153"/>
    </location>
</feature>
<dbReference type="GO" id="GO:0045087">
    <property type="term" value="P:innate immune response"/>
    <property type="evidence" value="ECO:0007669"/>
    <property type="project" value="UniProtKB-KW"/>
</dbReference>
<dbReference type="AlphaFoldDB" id="A0A5E4QMV6"/>
<dbReference type="Gene3D" id="3.40.80.10">
    <property type="entry name" value="Peptidoglycan recognition protein-like"/>
    <property type="match status" value="1"/>
</dbReference>
<sequence>MDSECGEVPLAWWGSDRPPNNPVPLEKPVYYVIIQHTVSPECYTDEECVHLLRKIREVHIIKRKFNDIGNSFYVASNGNIYEGAGWNVGRHTRGYNNKSIGISFIGDFRDKLPTDAALKSAQEFIMCHVDNRNIFGDYKLLGHYQVSNTTSPGHLLKELIQTWPNFSKTVE</sequence>
<reference evidence="8 9" key="1">
    <citation type="submission" date="2017-07" db="EMBL/GenBank/DDBJ databases">
        <authorList>
            <person name="Talla V."/>
            <person name="Backstrom N."/>
        </authorList>
    </citation>
    <scope>NUCLEOTIDE SEQUENCE [LARGE SCALE GENOMIC DNA]</scope>
</reference>
<evidence type="ECO:0000259" key="7">
    <source>
        <dbReference type="SMART" id="SM00701"/>
    </source>
</evidence>
<dbReference type="EMBL" id="FZQP02004067">
    <property type="protein sequence ID" value="VVC99323.1"/>
    <property type="molecule type" value="Genomic_DNA"/>
</dbReference>
<dbReference type="SUPFAM" id="SSF55846">
    <property type="entry name" value="N-acetylmuramoyl-L-alanine amidase-like"/>
    <property type="match status" value="1"/>
</dbReference>
<evidence type="ECO:0000256" key="4">
    <source>
        <dbReference type="ARBA" id="ARBA00022859"/>
    </source>
</evidence>
<dbReference type="InterPro" id="IPR036505">
    <property type="entry name" value="Amidase/PGRP_sf"/>
</dbReference>
<dbReference type="GO" id="GO:0008745">
    <property type="term" value="F:N-acetylmuramoyl-L-alanine amidase activity"/>
    <property type="evidence" value="ECO:0007669"/>
    <property type="project" value="InterPro"/>
</dbReference>
<feature type="domain" description="Peptidoglycan recognition protein family" evidence="7">
    <location>
        <begin position="5"/>
        <end position="147"/>
    </location>
</feature>
<name>A0A5E4QMV6_9NEOP</name>
<organism evidence="8 9">
    <name type="scientific">Leptidea sinapis</name>
    <dbReference type="NCBI Taxonomy" id="189913"/>
    <lineage>
        <taxon>Eukaryota</taxon>
        <taxon>Metazoa</taxon>
        <taxon>Ecdysozoa</taxon>
        <taxon>Arthropoda</taxon>
        <taxon>Hexapoda</taxon>
        <taxon>Insecta</taxon>
        <taxon>Pterygota</taxon>
        <taxon>Neoptera</taxon>
        <taxon>Endopterygota</taxon>
        <taxon>Lepidoptera</taxon>
        <taxon>Glossata</taxon>
        <taxon>Ditrysia</taxon>
        <taxon>Papilionoidea</taxon>
        <taxon>Pieridae</taxon>
        <taxon>Dismorphiinae</taxon>
        <taxon>Leptidea</taxon>
    </lineage>
</organism>
<dbReference type="InterPro" id="IPR015510">
    <property type="entry name" value="PGRP"/>
</dbReference>